<keyword evidence="1" id="KW-1133">Transmembrane helix</keyword>
<name>A0A1H5ZR64_9RHOB</name>
<proteinExistence type="predicted"/>
<feature type="domain" description="Mce/MlaD" evidence="2">
    <location>
        <begin position="39"/>
        <end position="115"/>
    </location>
</feature>
<gene>
    <name evidence="3" type="ORF">SAMN04488045_2604</name>
</gene>
<protein>
    <submittedName>
        <fullName evidence="3">Phospholipid/cholesterol/gamma-HCH transport system substrate-binding protein</fullName>
    </submittedName>
</protein>
<dbReference type="PANTHER" id="PTHR36698">
    <property type="entry name" value="BLL5892 PROTEIN"/>
    <property type="match status" value="1"/>
</dbReference>
<dbReference type="Proteomes" id="UP000236752">
    <property type="component" value="Unassembled WGS sequence"/>
</dbReference>
<dbReference type="RefSeq" id="WP_103910937.1">
    <property type="nucleotide sequence ID" value="NZ_FNUZ01000004.1"/>
</dbReference>
<keyword evidence="1" id="KW-0812">Transmembrane</keyword>
<dbReference type="Pfam" id="PF02470">
    <property type="entry name" value="MlaD"/>
    <property type="match status" value="1"/>
</dbReference>
<keyword evidence="1" id="KW-0472">Membrane</keyword>
<dbReference type="OrthoDB" id="9808689at2"/>
<evidence type="ECO:0000313" key="4">
    <source>
        <dbReference type="Proteomes" id="UP000236752"/>
    </source>
</evidence>
<reference evidence="3 4" key="1">
    <citation type="submission" date="2016-10" db="EMBL/GenBank/DDBJ databases">
        <authorList>
            <person name="de Groot N.N."/>
        </authorList>
    </citation>
    <scope>NUCLEOTIDE SEQUENCE [LARGE SCALE GENOMIC DNA]</scope>
    <source>
        <strain evidence="3 4">DSM 26915</strain>
    </source>
</reference>
<dbReference type="AlphaFoldDB" id="A0A1H5ZR64"/>
<evidence type="ECO:0000259" key="2">
    <source>
        <dbReference type="Pfam" id="PF02470"/>
    </source>
</evidence>
<dbReference type="InterPro" id="IPR003399">
    <property type="entry name" value="Mce/MlaD"/>
</dbReference>
<organism evidence="3 4">
    <name type="scientific">Thalassococcus halodurans</name>
    <dbReference type="NCBI Taxonomy" id="373675"/>
    <lineage>
        <taxon>Bacteria</taxon>
        <taxon>Pseudomonadati</taxon>
        <taxon>Pseudomonadota</taxon>
        <taxon>Alphaproteobacteria</taxon>
        <taxon>Rhodobacterales</taxon>
        <taxon>Roseobacteraceae</taxon>
        <taxon>Thalassococcus</taxon>
    </lineage>
</organism>
<dbReference type="EMBL" id="FNUZ01000004">
    <property type="protein sequence ID" value="SEG38919.1"/>
    <property type="molecule type" value="Genomic_DNA"/>
</dbReference>
<sequence>METKGNYVLIGAFTLAGVVAILGFLMWFARVNLDQSYAYYDVKFSSVSGLSNASDVRFAGLPVGQVVSVKLSPDRDGTIVVRLEVDSETPVRADSEATIESQGVTGVAYVGISAGDPSSELLDGVNDIPTIPAGRSILQSLSEDAPELVETALDTMKELNALLSAENRARVDNILINVEEASESFSTVLDSFSSVTDQISGFADQIDRFNTTLEGLSEDLSVVLKTADTTLVTVNDLAKDGQTLIQKGQGTLTAATESIDSATGYLSNDLPALTIELQGAIADLRREMLVVVEEARTTMATFDSAGSAALARFDEAGPLIGETRALIASLETATAEIEEAATNFDDLMMIDGAALIDESRVAIASVQTAVDEINKVAQTDLPAIVADIREATATASGVVQSVGENLNAASGDVAALTDDAQAALEMVTETFSNANDTLTEVNVALEVGQRTLIAAEKTFEGADRVLNEDIGQITADLREAINTFNAAVADVSADLPEVTEDLRGAARSAEATFVELQTIARRAGTPIATFAADGLPQYTALADETRRLIRNLEKLTKQISRDPARFLLDRDTPEFRR</sequence>
<accession>A0A1H5ZR64</accession>
<evidence type="ECO:0000256" key="1">
    <source>
        <dbReference type="SAM" id="Phobius"/>
    </source>
</evidence>
<keyword evidence="4" id="KW-1185">Reference proteome</keyword>
<feature type="transmembrane region" description="Helical" evidence="1">
    <location>
        <begin position="7"/>
        <end position="29"/>
    </location>
</feature>
<evidence type="ECO:0000313" key="3">
    <source>
        <dbReference type="EMBL" id="SEG38919.1"/>
    </source>
</evidence>
<dbReference type="PANTHER" id="PTHR36698:SF2">
    <property type="entry name" value="MCE_MLAD DOMAIN-CONTAINING PROTEIN"/>
    <property type="match status" value="1"/>
</dbReference>